<keyword evidence="2" id="KW-1185">Reference proteome</keyword>
<organism evidence="1 2">
    <name type="scientific">Ridgeia piscesae</name>
    <name type="common">Tubeworm</name>
    <dbReference type="NCBI Taxonomy" id="27915"/>
    <lineage>
        <taxon>Eukaryota</taxon>
        <taxon>Metazoa</taxon>
        <taxon>Spiralia</taxon>
        <taxon>Lophotrochozoa</taxon>
        <taxon>Annelida</taxon>
        <taxon>Polychaeta</taxon>
        <taxon>Sedentaria</taxon>
        <taxon>Canalipalpata</taxon>
        <taxon>Sabellida</taxon>
        <taxon>Siboglinidae</taxon>
        <taxon>Ridgeia</taxon>
    </lineage>
</organism>
<sequence length="104" mass="11911">MVPSVVCTRHCYADVGKNSCFGGHSLKSTQKLVLLSYRKWCDTIVPLTSNNSYVCNRWHYEVTCFFIHMLIEAQRVLWQLRALIPTAPHDICRNLAIVLAKKST</sequence>
<comment type="caution">
    <text evidence="1">The sequence shown here is derived from an EMBL/GenBank/DDBJ whole genome shotgun (WGS) entry which is preliminary data.</text>
</comment>
<dbReference type="EMBL" id="JAODUO010000900">
    <property type="protein sequence ID" value="KAK2173119.1"/>
    <property type="molecule type" value="Genomic_DNA"/>
</dbReference>
<reference evidence="1" key="1">
    <citation type="journal article" date="2023" name="Mol. Biol. Evol.">
        <title>Third-Generation Sequencing Reveals the Adaptive Role of the Epigenome in Three Deep-Sea Polychaetes.</title>
        <authorList>
            <person name="Perez M."/>
            <person name="Aroh O."/>
            <person name="Sun Y."/>
            <person name="Lan Y."/>
            <person name="Juniper S.K."/>
            <person name="Young C.R."/>
            <person name="Angers B."/>
            <person name="Qian P.Y."/>
        </authorList>
    </citation>
    <scope>NUCLEOTIDE SEQUENCE</scope>
    <source>
        <strain evidence="1">R07B-5</strain>
    </source>
</reference>
<name>A0AAD9KK60_RIDPI</name>
<evidence type="ECO:0000313" key="1">
    <source>
        <dbReference type="EMBL" id="KAK2173119.1"/>
    </source>
</evidence>
<protein>
    <submittedName>
        <fullName evidence="1">Uncharacterized protein</fullName>
    </submittedName>
</protein>
<dbReference type="AlphaFoldDB" id="A0AAD9KK60"/>
<dbReference type="Proteomes" id="UP001209878">
    <property type="component" value="Unassembled WGS sequence"/>
</dbReference>
<gene>
    <name evidence="1" type="ORF">NP493_901g00086</name>
</gene>
<evidence type="ECO:0000313" key="2">
    <source>
        <dbReference type="Proteomes" id="UP001209878"/>
    </source>
</evidence>
<proteinExistence type="predicted"/>
<accession>A0AAD9KK60</accession>